<evidence type="ECO:0000256" key="3">
    <source>
        <dbReference type="ARBA" id="ARBA00012513"/>
    </source>
</evidence>
<organism evidence="16 17">
    <name type="scientific">Cynoglossus semilaevis</name>
    <name type="common">Tongue sole</name>
    <dbReference type="NCBI Taxonomy" id="244447"/>
    <lineage>
        <taxon>Eukaryota</taxon>
        <taxon>Metazoa</taxon>
        <taxon>Chordata</taxon>
        <taxon>Craniata</taxon>
        <taxon>Vertebrata</taxon>
        <taxon>Euteleostomi</taxon>
        <taxon>Actinopterygii</taxon>
        <taxon>Neopterygii</taxon>
        <taxon>Teleostei</taxon>
        <taxon>Neoteleostei</taxon>
        <taxon>Acanthomorphata</taxon>
        <taxon>Carangaria</taxon>
        <taxon>Pleuronectiformes</taxon>
        <taxon>Pleuronectoidei</taxon>
        <taxon>Cynoglossidae</taxon>
        <taxon>Cynoglossinae</taxon>
        <taxon>Cynoglossus</taxon>
    </lineage>
</organism>
<dbReference type="CTD" id="341676"/>
<name>A0A3P8X0I0_CYNSE</name>
<evidence type="ECO:0000256" key="2">
    <source>
        <dbReference type="ARBA" id="ARBA00010886"/>
    </source>
</evidence>
<dbReference type="GeneID" id="103391509"/>
<dbReference type="SMART" id="SM00220">
    <property type="entry name" value="S_TKc"/>
    <property type="match status" value="1"/>
</dbReference>
<proteinExistence type="inferred from homology"/>
<dbReference type="Ensembl" id="ENSCSET00000032757.1">
    <property type="protein sequence ID" value="ENSCSEP00000032337.1"/>
    <property type="gene ID" value="ENSCSEG00000020748.1"/>
</dbReference>
<dbReference type="KEGG" id="csem:103391509"/>
<keyword evidence="8" id="KW-0418">Kinase</keyword>
<reference evidence="16" key="3">
    <citation type="submission" date="2025-09" db="UniProtKB">
        <authorList>
            <consortium name="Ensembl"/>
        </authorList>
    </citation>
    <scope>IDENTIFICATION</scope>
</reference>
<evidence type="ECO:0000256" key="13">
    <source>
        <dbReference type="PROSITE-ProRule" id="PRU10141"/>
    </source>
</evidence>
<keyword evidence="4" id="KW-0723">Serine/threonine-protein kinase</keyword>
<evidence type="ECO:0000313" key="17">
    <source>
        <dbReference type="Proteomes" id="UP000265120"/>
    </source>
</evidence>
<dbReference type="GeneTree" id="ENSGT00940000160136"/>
<dbReference type="PANTHER" id="PTHR44899:SF1">
    <property type="entry name" value="SERINE_THREONINE-PROTEIN KINASE NEK5"/>
    <property type="match status" value="1"/>
</dbReference>
<evidence type="ECO:0000256" key="4">
    <source>
        <dbReference type="ARBA" id="ARBA00022527"/>
    </source>
</evidence>
<evidence type="ECO:0000256" key="6">
    <source>
        <dbReference type="ARBA" id="ARBA00022723"/>
    </source>
</evidence>
<dbReference type="OMA" id="RQWDARA"/>
<evidence type="ECO:0000256" key="9">
    <source>
        <dbReference type="ARBA" id="ARBA00022840"/>
    </source>
</evidence>
<dbReference type="PANTHER" id="PTHR44899">
    <property type="entry name" value="CAMK FAMILY PROTEIN KINASE"/>
    <property type="match status" value="1"/>
</dbReference>
<dbReference type="FunFam" id="3.30.200.20:FF:000097">
    <property type="entry name" value="Probable serine/threonine-protein kinase nek1"/>
    <property type="match status" value="1"/>
</dbReference>
<sequence length="770" mass="87670">MNNYQVISQIGEGAFGKVFLVREMGGDRQSVIKQIDLRMLSMKEKEASKTEVLLLSKMNHPNIVSFITSFKEGSTLFIVMEFCDGGDLMRRISMQRGLPFSEEQILSWFVQICLGLKHIHDRKVLHRDIKAQNIFLTSGGMTAKLGDFGIARMLKNTMEMARTFVGTPYYLSPEICENQPYNNKTDIWSLGCVLYELCTLRHPFEGSSLRQLVSKICGGRFNPVPGCYSYDLCLLVTQLIKVNPCDRPSVSCILKRPFLEKLIQKHLDPEVIQQEFSNATPQCNKMTAGGAAKKIQTPKRAERHGAAVKHQNLNPKWRIGNPAHHRPLCHRAGRAVADREVGGQHNHRFNFLQHLRQSAALNNHQKDGLPSPTDLQVNEKADEETAMPVEPYQLVAAARQEYLERRHEANQYKLRAEKQLGLRPSTAEVRSRPAGRQEKQREGHVKQRKCEGQQQEYLRQLDVIRQQYHREMRNIRVKAAEKMDTSNHETFTVKKPDVLEREETEDQCEAAAAQLHDIDAALRRITEDPTLQAKHNDKKGIMFEVCLDGVSAKEGHVKTTGGTEKDKHDSNPLNKTMSLRRGTDLKVRDWMKERRRWSHRTQSLLNELANIEAKSVCSTVVEDDEGRRQWSDATPNTLLSALAQAELIWSTMQETAEKEEDDSDVEIDEYRQEPGSDNDDTYFEDSEDELQEAVADSMKNLLIMEDVMENTEVCDGTDSEERERAASTVDIRQIQQPQVKDPSWQVPSEPGEYVVGGSGNVDNVDDFSKT</sequence>
<feature type="compositionally biased region" description="Basic and acidic residues" evidence="14">
    <location>
        <begin position="429"/>
        <end position="449"/>
    </location>
</feature>
<protein>
    <recommendedName>
        <fullName evidence="3">non-specific serine/threonine protein kinase</fullName>
        <ecNumber evidence="3">2.7.11.1</ecNumber>
    </recommendedName>
</protein>
<dbReference type="GO" id="GO:0005524">
    <property type="term" value="F:ATP binding"/>
    <property type="evidence" value="ECO:0007669"/>
    <property type="project" value="UniProtKB-UniRule"/>
</dbReference>
<feature type="region of interest" description="Disordered" evidence="14">
    <location>
        <begin position="653"/>
        <end position="681"/>
    </location>
</feature>
<dbReference type="Gene3D" id="3.30.200.20">
    <property type="entry name" value="Phosphorylase Kinase, domain 1"/>
    <property type="match status" value="1"/>
</dbReference>
<dbReference type="InterPro" id="IPR000719">
    <property type="entry name" value="Prot_kinase_dom"/>
</dbReference>
<evidence type="ECO:0000256" key="10">
    <source>
        <dbReference type="ARBA" id="ARBA00022842"/>
    </source>
</evidence>
<dbReference type="InterPro" id="IPR011009">
    <property type="entry name" value="Kinase-like_dom_sf"/>
</dbReference>
<evidence type="ECO:0000256" key="5">
    <source>
        <dbReference type="ARBA" id="ARBA00022679"/>
    </source>
</evidence>
<feature type="region of interest" description="Disordered" evidence="14">
    <location>
        <begin position="710"/>
        <end position="770"/>
    </location>
</feature>
<accession>A0A3P8X0I0</accession>
<feature type="region of interest" description="Disordered" evidence="14">
    <location>
        <begin position="422"/>
        <end position="449"/>
    </location>
</feature>
<dbReference type="GO" id="GO:0046872">
    <property type="term" value="F:metal ion binding"/>
    <property type="evidence" value="ECO:0007669"/>
    <property type="project" value="UniProtKB-KW"/>
</dbReference>
<keyword evidence="9 13" id="KW-0067">ATP-binding</keyword>
<evidence type="ECO:0000256" key="7">
    <source>
        <dbReference type="ARBA" id="ARBA00022741"/>
    </source>
</evidence>
<feature type="compositionally biased region" description="Acidic residues" evidence="14">
    <location>
        <begin position="657"/>
        <end position="667"/>
    </location>
</feature>
<dbReference type="Gene3D" id="1.10.510.10">
    <property type="entry name" value="Transferase(Phosphotransferase) domain 1"/>
    <property type="match status" value="1"/>
</dbReference>
<dbReference type="InParanoid" id="A0A3P8X0I0"/>
<dbReference type="FunFam" id="1.10.510.10:FF:000172">
    <property type="entry name" value="serine/threonine-protein kinase Nek1 isoform X1"/>
    <property type="match status" value="1"/>
</dbReference>
<keyword evidence="5" id="KW-0808">Transferase</keyword>
<keyword evidence="6" id="KW-0479">Metal-binding</keyword>
<dbReference type="PROSITE" id="PS00107">
    <property type="entry name" value="PROTEIN_KINASE_ATP"/>
    <property type="match status" value="1"/>
</dbReference>
<evidence type="ECO:0000313" key="16">
    <source>
        <dbReference type="Ensembl" id="ENSCSEP00000032337.1"/>
    </source>
</evidence>
<feature type="region of interest" description="Disordered" evidence="14">
    <location>
        <begin position="556"/>
        <end position="576"/>
    </location>
</feature>
<dbReference type="AlphaFoldDB" id="A0A3P8X0I0"/>
<evidence type="ECO:0000256" key="1">
    <source>
        <dbReference type="ARBA" id="ARBA00001946"/>
    </source>
</evidence>
<keyword evidence="10" id="KW-0460">Magnesium</keyword>
<evidence type="ECO:0000256" key="8">
    <source>
        <dbReference type="ARBA" id="ARBA00022777"/>
    </source>
</evidence>
<evidence type="ECO:0000256" key="11">
    <source>
        <dbReference type="ARBA" id="ARBA00047899"/>
    </source>
</evidence>
<comment type="cofactor">
    <cofactor evidence="1">
        <name>Mg(2+)</name>
        <dbReference type="ChEBI" id="CHEBI:18420"/>
    </cofactor>
</comment>
<feature type="binding site" evidence="13">
    <location>
        <position position="33"/>
    </location>
    <ligand>
        <name>ATP</name>
        <dbReference type="ChEBI" id="CHEBI:30616"/>
    </ligand>
</feature>
<dbReference type="OrthoDB" id="248923at2759"/>
<dbReference type="InterPro" id="IPR051131">
    <property type="entry name" value="NEK_Ser/Thr_kinase_NIMA"/>
</dbReference>
<keyword evidence="17" id="KW-1185">Reference proteome</keyword>
<dbReference type="CDD" id="cd08215">
    <property type="entry name" value="STKc_Nek"/>
    <property type="match status" value="1"/>
</dbReference>
<dbReference type="PROSITE" id="PS50011">
    <property type="entry name" value="PROTEIN_KINASE_DOM"/>
    <property type="match status" value="1"/>
</dbReference>
<dbReference type="GO" id="GO:0004674">
    <property type="term" value="F:protein serine/threonine kinase activity"/>
    <property type="evidence" value="ECO:0007669"/>
    <property type="project" value="UniProtKB-KW"/>
</dbReference>
<dbReference type="PROSITE" id="PS00108">
    <property type="entry name" value="PROTEIN_KINASE_ST"/>
    <property type="match status" value="1"/>
</dbReference>
<dbReference type="Proteomes" id="UP000265120">
    <property type="component" value="Chromosome 16"/>
</dbReference>
<comment type="catalytic activity">
    <reaction evidence="11">
        <text>L-threonyl-[protein] + ATP = O-phospho-L-threonyl-[protein] + ADP + H(+)</text>
        <dbReference type="Rhea" id="RHEA:46608"/>
        <dbReference type="Rhea" id="RHEA-COMP:11060"/>
        <dbReference type="Rhea" id="RHEA-COMP:11605"/>
        <dbReference type="ChEBI" id="CHEBI:15378"/>
        <dbReference type="ChEBI" id="CHEBI:30013"/>
        <dbReference type="ChEBI" id="CHEBI:30616"/>
        <dbReference type="ChEBI" id="CHEBI:61977"/>
        <dbReference type="ChEBI" id="CHEBI:456216"/>
        <dbReference type="EC" id="2.7.11.1"/>
    </reaction>
</comment>
<keyword evidence="7 13" id="KW-0547">Nucleotide-binding</keyword>
<dbReference type="Pfam" id="PF00069">
    <property type="entry name" value="Pkinase"/>
    <property type="match status" value="1"/>
</dbReference>
<dbReference type="InterPro" id="IPR017441">
    <property type="entry name" value="Protein_kinase_ATP_BS"/>
</dbReference>
<dbReference type="SUPFAM" id="SSF56112">
    <property type="entry name" value="Protein kinase-like (PK-like)"/>
    <property type="match status" value="1"/>
</dbReference>
<comment type="similarity">
    <text evidence="2">Belongs to the protein kinase superfamily. NEK Ser/Thr protein kinase family. NIMA subfamily.</text>
</comment>
<evidence type="ECO:0000259" key="15">
    <source>
        <dbReference type="PROSITE" id="PS50011"/>
    </source>
</evidence>
<dbReference type="EC" id="2.7.11.1" evidence="3"/>
<reference evidence="16" key="2">
    <citation type="submission" date="2025-08" db="UniProtKB">
        <authorList>
            <consortium name="Ensembl"/>
        </authorList>
    </citation>
    <scope>IDENTIFICATION</scope>
</reference>
<feature type="domain" description="Protein kinase" evidence="15">
    <location>
        <begin position="4"/>
        <end position="259"/>
    </location>
</feature>
<dbReference type="STRING" id="244447.ENSCSEP00000032337"/>
<reference evidence="16 17" key="1">
    <citation type="journal article" date="2014" name="Nat. Genet.">
        <title>Whole-genome sequence of a flatfish provides insights into ZW sex chromosome evolution and adaptation to a benthic lifestyle.</title>
        <authorList>
            <person name="Chen S."/>
            <person name="Zhang G."/>
            <person name="Shao C."/>
            <person name="Huang Q."/>
            <person name="Liu G."/>
            <person name="Zhang P."/>
            <person name="Song W."/>
            <person name="An N."/>
            <person name="Chalopin D."/>
            <person name="Volff J.N."/>
            <person name="Hong Y."/>
            <person name="Li Q."/>
            <person name="Sha Z."/>
            <person name="Zhou H."/>
            <person name="Xie M."/>
            <person name="Yu Q."/>
            <person name="Liu Y."/>
            <person name="Xiang H."/>
            <person name="Wang N."/>
            <person name="Wu K."/>
            <person name="Yang C."/>
            <person name="Zhou Q."/>
            <person name="Liao X."/>
            <person name="Yang L."/>
            <person name="Hu Q."/>
            <person name="Zhang J."/>
            <person name="Meng L."/>
            <person name="Jin L."/>
            <person name="Tian Y."/>
            <person name="Lian J."/>
            <person name="Yang J."/>
            <person name="Miao G."/>
            <person name="Liu S."/>
            <person name="Liang Z."/>
            <person name="Yan F."/>
            <person name="Li Y."/>
            <person name="Sun B."/>
            <person name="Zhang H."/>
            <person name="Zhang J."/>
            <person name="Zhu Y."/>
            <person name="Du M."/>
            <person name="Zhao Y."/>
            <person name="Schartl M."/>
            <person name="Tang Q."/>
            <person name="Wang J."/>
        </authorList>
    </citation>
    <scope>NUCLEOTIDE SEQUENCE</scope>
</reference>
<feature type="compositionally biased region" description="Basic and acidic residues" evidence="14">
    <location>
        <begin position="556"/>
        <end position="570"/>
    </location>
</feature>
<evidence type="ECO:0000256" key="12">
    <source>
        <dbReference type="ARBA" id="ARBA00048679"/>
    </source>
</evidence>
<dbReference type="InterPro" id="IPR008271">
    <property type="entry name" value="Ser/Thr_kinase_AS"/>
</dbReference>
<dbReference type="RefSeq" id="XP_008326014.1">
    <property type="nucleotide sequence ID" value="XM_008327792.3"/>
</dbReference>
<evidence type="ECO:0000256" key="14">
    <source>
        <dbReference type="SAM" id="MobiDB-lite"/>
    </source>
</evidence>
<comment type="catalytic activity">
    <reaction evidence="12">
        <text>L-seryl-[protein] + ATP = O-phospho-L-seryl-[protein] + ADP + H(+)</text>
        <dbReference type="Rhea" id="RHEA:17989"/>
        <dbReference type="Rhea" id="RHEA-COMP:9863"/>
        <dbReference type="Rhea" id="RHEA-COMP:11604"/>
        <dbReference type="ChEBI" id="CHEBI:15378"/>
        <dbReference type="ChEBI" id="CHEBI:29999"/>
        <dbReference type="ChEBI" id="CHEBI:30616"/>
        <dbReference type="ChEBI" id="CHEBI:83421"/>
        <dbReference type="ChEBI" id="CHEBI:456216"/>
        <dbReference type="EC" id="2.7.11.1"/>
    </reaction>
</comment>